<keyword evidence="1" id="KW-1133">Transmembrane helix</keyword>
<dbReference type="EMBL" id="LBUU01000008">
    <property type="protein sequence ID" value="KKQ69967.1"/>
    <property type="molecule type" value="Genomic_DNA"/>
</dbReference>
<feature type="transmembrane region" description="Helical" evidence="1">
    <location>
        <begin position="46"/>
        <end position="65"/>
    </location>
</feature>
<keyword evidence="1" id="KW-0472">Membrane</keyword>
<organism evidence="2 3">
    <name type="scientific">Candidatus Falkowbacteria bacterium GW2011_GWE1_38_31</name>
    <dbReference type="NCBI Taxonomy" id="1618638"/>
    <lineage>
        <taxon>Bacteria</taxon>
        <taxon>Candidatus Falkowiibacteriota</taxon>
    </lineage>
</organism>
<sequence length="88" mass="9886">MVIVTAWTKAVTKTQILASGSVTMVNVLIWYYVLQRMVSDISNWRIAVTYAFGCSVGTALSVYLFQRHEEKEEKAEIVNIASKGLVQE</sequence>
<proteinExistence type="predicted"/>
<keyword evidence="1" id="KW-0812">Transmembrane</keyword>
<evidence type="ECO:0000313" key="3">
    <source>
        <dbReference type="Proteomes" id="UP000034022"/>
    </source>
</evidence>
<dbReference type="Proteomes" id="UP000034022">
    <property type="component" value="Unassembled WGS sequence"/>
</dbReference>
<gene>
    <name evidence="2" type="ORF">US91_C0008G0087</name>
</gene>
<reference evidence="2 3" key="1">
    <citation type="journal article" date="2015" name="Nature">
        <title>rRNA introns, odd ribosomes, and small enigmatic genomes across a large radiation of phyla.</title>
        <authorList>
            <person name="Brown C.T."/>
            <person name="Hug L.A."/>
            <person name="Thomas B.C."/>
            <person name="Sharon I."/>
            <person name="Castelle C.J."/>
            <person name="Singh A."/>
            <person name="Wilkins M.J."/>
            <person name="Williams K.H."/>
            <person name="Banfield J.F."/>
        </authorList>
    </citation>
    <scope>NUCLEOTIDE SEQUENCE [LARGE SCALE GENOMIC DNA]</scope>
</reference>
<evidence type="ECO:0008006" key="4">
    <source>
        <dbReference type="Google" id="ProtNLM"/>
    </source>
</evidence>
<evidence type="ECO:0000313" key="2">
    <source>
        <dbReference type="EMBL" id="KKQ69967.1"/>
    </source>
</evidence>
<accession>A0A0G0JTI1</accession>
<evidence type="ECO:0000256" key="1">
    <source>
        <dbReference type="SAM" id="Phobius"/>
    </source>
</evidence>
<comment type="caution">
    <text evidence="2">The sequence shown here is derived from an EMBL/GenBank/DDBJ whole genome shotgun (WGS) entry which is preliminary data.</text>
</comment>
<protein>
    <recommendedName>
        <fullName evidence="4">DUF5698 domain-containing protein</fullName>
    </recommendedName>
</protein>
<dbReference type="AlphaFoldDB" id="A0A0G0JTI1"/>
<feature type="transmembrane region" description="Helical" evidence="1">
    <location>
        <begin position="16"/>
        <end position="34"/>
    </location>
</feature>
<name>A0A0G0JTI1_9BACT</name>